<sequence>MILALSPILLVTSLVVAQSKVPKFDWSSIQPSVGNLEWEPCYSTFECGRLSVPFNYSSPNDGTAVIALIRLPSNVSSSDEGYRGPVLLNPGGPGGSGVEFLLGLNSRMIESLFGSSYDLVGFDPRGIGRTTPPIRFYTSDSQRDEWTASQPLVTNKTINPSILDDSWSHFNGVGDLAKENDNEGILPYVSTDNDARDMLSIVEAMGDEKLQYYGVSYGTVLGSVFASLFPDKIERMVLDGVVHVENYFKGIWTPLLESADASLSIFASECFEAGPNVCAFHGNASSADQILQSVFDLLDAVTKEPVPIPGPNGNGRSVDFAMLKSALFESLYHPHSLYPTLALGLADLKAGNGTIISLLDGSLNSSMEISNLDPNFVYNSEMQLEGLVAVACSDAGSAINSLDELETEYEAAEKLSSFSDNLLTIEAACGGWKVRPEATFRGPIAADNTSFPILFIGNTFDPVTPLSAAKTVSASFPGSVVLAQNSGGHSSLSAPSNCSRQYFLDYFLKGSLPEPGTTCEVDFGIFSPPGNDTAGLYL</sequence>
<dbReference type="Pfam" id="PF00561">
    <property type="entry name" value="Abhydrolase_1"/>
    <property type="match status" value="1"/>
</dbReference>
<proteinExistence type="inferred from homology"/>
<evidence type="ECO:0000313" key="7">
    <source>
        <dbReference type="Proteomes" id="UP000054007"/>
    </source>
</evidence>
<dbReference type="PANTHER" id="PTHR43248:SF25">
    <property type="entry name" value="AB HYDROLASE-1 DOMAIN-CONTAINING PROTEIN-RELATED"/>
    <property type="match status" value="1"/>
</dbReference>
<gene>
    <name evidence="6" type="ORF">CYLTODRAFT_404962</name>
</gene>
<dbReference type="OrthoDB" id="425534at2759"/>
<protein>
    <submittedName>
        <fullName evidence="6">Alpha/beta-hydrolase</fullName>
    </submittedName>
</protein>
<evidence type="ECO:0000259" key="4">
    <source>
        <dbReference type="Pfam" id="PF00561"/>
    </source>
</evidence>
<keyword evidence="3" id="KW-0732">Signal</keyword>
<reference evidence="6 7" key="1">
    <citation type="journal article" date="2015" name="Fungal Genet. Biol.">
        <title>Evolution of novel wood decay mechanisms in Agaricales revealed by the genome sequences of Fistulina hepatica and Cylindrobasidium torrendii.</title>
        <authorList>
            <person name="Floudas D."/>
            <person name="Held B.W."/>
            <person name="Riley R."/>
            <person name="Nagy L.G."/>
            <person name="Koehler G."/>
            <person name="Ransdell A.S."/>
            <person name="Younus H."/>
            <person name="Chow J."/>
            <person name="Chiniquy J."/>
            <person name="Lipzen A."/>
            <person name="Tritt A."/>
            <person name="Sun H."/>
            <person name="Haridas S."/>
            <person name="LaButti K."/>
            <person name="Ohm R.A."/>
            <person name="Kues U."/>
            <person name="Blanchette R.A."/>
            <person name="Grigoriev I.V."/>
            <person name="Minto R.E."/>
            <person name="Hibbett D.S."/>
        </authorList>
    </citation>
    <scope>NUCLEOTIDE SEQUENCE [LARGE SCALE GENOMIC DNA]</scope>
    <source>
        <strain evidence="6 7">FP15055 ss-10</strain>
    </source>
</reference>
<evidence type="ECO:0000259" key="5">
    <source>
        <dbReference type="Pfam" id="PF08386"/>
    </source>
</evidence>
<dbReference type="InterPro" id="IPR029058">
    <property type="entry name" value="AB_hydrolase_fold"/>
</dbReference>
<feature type="signal peptide" evidence="3">
    <location>
        <begin position="1"/>
        <end position="17"/>
    </location>
</feature>
<dbReference type="AlphaFoldDB" id="A0A0D7AVU4"/>
<dbReference type="STRING" id="1314674.A0A0D7AVU4"/>
<organism evidence="6 7">
    <name type="scientific">Cylindrobasidium torrendii FP15055 ss-10</name>
    <dbReference type="NCBI Taxonomy" id="1314674"/>
    <lineage>
        <taxon>Eukaryota</taxon>
        <taxon>Fungi</taxon>
        <taxon>Dikarya</taxon>
        <taxon>Basidiomycota</taxon>
        <taxon>Agaricomycotina</taxon>
        <taxon>Agaricomycetes</taxon>
        <taxon>Agaricomycetidae</taxon>
        <taxon>Agaricales</taxon>
        <taxon>Marasmiineae</taxon>
        <taxon>Physalacriaceae</taxon>
        <taxon>Cylindrobasidium</taxon>
    </lineage>
</organism>
<evidence type="ECO:0000256" key="1">
    <source>
        <dbReference type="ARBA" id="ARBA00010088"/>
    </source>
</evidence>
<dbReference type="EMBL" id="KN880821">
    <property type="protein sequence ID" value="KIY62125.1"/>
    <property type="molecule type" value="Genomic_DNA"/>
</dbReference>
<feature type="domain" description="AB hydrolase-1" evidence="4">
    <location>
        <begin position="85"/>
        <end position="241"/>
    </location>
</feature>
<dbReference type="InterPro" id="IPR000073">
    <property type="entry name" value="AB_hydrolase_1"/>
</dbReference>
<comment type="similarity">
    <text evidence="1">Belongs to the peptidase S33 family.</text>
</comment>
<evidence type="ECO:0000256" key="3">
    <source>
        <dbReference type="SAM" id="SignalP"/>
    </source>
</evidence>
<name>A0A0D7AVU4_9AGAR</name>
<dbReference type="GO" id="GO:0016787">
    <property type="term" value="F:hydrolase activity"/>
    <property type="evidence" value="ECO:0007669"/>
    <property type="project" value="UniProtKB-KW"/>
</dbReference>
<accession>A0A0D7AVU4</accession>
<dbReference type="SUPFAM" id="SSF53474">
    <property type="entry name" value="alpha/beta-Hydrolases"/>
    <property type="match status" value="1"/>
</dbReference>
<dbReference type="Pfam" id="PF08386">
    <property type="entry name" value="Abhydrolase_4"/>
    <property type="match status" value="1"/>
</dbReference>
<feature type="chain" id="PRO_5002316599" evidence="3">
    <location>
        <begin position="18"/>
        <end position="538"/>
    </location>
</feature>
<keyword evidence="7" id="KW-1185">Reference proteome</keyword>
<keyword evidence="2 6" id="KW-0378">Hydrolase</keyword>
<dbReference type="InterPro" id="IPR013595">
    <property type="entry name" value="Pept_S33_TAP-like_C"/>
</dbReference>
<feature type="domain" description="Peptidase S33 tripeptidyl aminopeptidase-like C-terminal" evidence="5">
    <location>
        <begin position="418"/>
        <end position="519"/>
    </location>
</feature>
<dbReference type="InterPro" id="IPR051601">
    <property type="entry name" value="Serine_prot/Carboxylest_S33"/>
</dbReference>
<dbReference type="Proteomes" id="UP000054007">
    <property type="component" value="Unassembled WGS sequence"/>
</dbReference>
<dbReference type="PANTHER" id="PTHR43248">
    <property type="entry name" value="2-SUCCINYL-6-HYDROXY-2,4-CYCLOHEXADIENE-1-CARBOXYLATE SYNTHASE"/>
    <property type="match status" value="1"/>
</dbReference>
<dbReference type="Gene3D" id="3.40.50.1820">
    <property type="entry name" value="alpha/beta hydrolase"/>
    <property type="match status" value="1"/>
</dbReference>
<evidence type="ECO:0000256" key="2">
    <source>
        <dbReference type="ARBA" id="ARBA00022801"/>
    </source>
</evidence>
<evidence type="ECO:0000313" key="6">
    <source>
        <dbReference type="EMBL" id="KIY62125.1"/>
    </source>
</evidence>